<dbReference type="EMBL" id="LFWU01000119">
    <property type="protein sequence ID" value="KON30636.1"/>
    <property type="molecule type" value="Genomic_DNA"/>
</dbReference>
<dbReference type="SUPFAM" id="SSF54909">
    <property type="entry name" value="Dimeric alpha+beta barrel"/>
    <property type="match status" value="1"/>
</dbReference>
<name>A0A0M0BQW9_9ARCH</name>
<protein>
    <recommendedName>
        <fullName evidence="1">Transcription regulator AsnC/Lrp ligand binding domain-containing protein</fullName>
    </recommendedName>
</protein>
<dbReference type="Pfam" id="PF01037">
    <property type="entry name" value="AsnC_trans_reg"/>
    <property type="match status" value="1"/>
</dbReference>
<evidence type="ECO:0000259" key="1">
    <source>
        <dbReference type="Pfam" id="PF01037"/>
    </source>
</evidence>
<accession>A0A0M0BQW9</accession>
<evidence type="ECO:0000313" key="3">
    <source>
        <dbReference type="Proteomes" id="UP000037237"/>
    </source>
</evidence>
<feature type="domain" description="Transcription regulator AsnC/Lrp ligand binding" evidence="1">
    <location>
        <begin position="6"/>
        <end position="74"/>
    </location>
</feature>
<dbReference type="InterPro" id="IPR011008">
    <property type="entry name" value="Dimeric_a/b-barrel"/>
</dbReference>
<dbReference type="InterPro" id="IPR019887">
    <property type="entry name" value="Tscrpt_reg_AsnC/Lrp_C"/>
</dbReference>
<gene>
    <name evidence="2" type="ORF">AC477_04780</name>
</gene>
<dbReference type="Proteomes" id="UP000037237">
    <property type="component" value="Unassembled WGS sequence"/>
</dbReference>
<comment type="caution">
    <text evidence="2">The sequence shown here is derived from an EMBL/GenBank/DDBJ whole genome shotgun (WGS) entry which is preliminary data.</text>
</comment>
<dbReference type="Gene3D" id="3.30.70.920">
    <property type="match status" value="1"/>
</dbReference>
<sequence length="75" mass="8458">MSLAYVMMNTVPDKLEMVLEDIMELEGVEEVYMLYGVYDIIAAVKAGNTEELKATILKIRKKEFVLSTLTLLVVS</sequence>
<reference evidence="2 3" key="1">
    <citation type="submission" date="2015-06" db="EMBL/GenBank/DDBJ databases">
        <title>New insights into the roles of widespread benthic archaea in carbon and nitrogen cycling.</title>
        <authorList>
            <person name="Lazar C.S."/>
            <person name="Baker B.J."/>
            <person name="Seitz K.W."/>
            <person name="Hyde A.S."/>
            <person name="Dick G.J."/>
            <person name="Hinrichs K.-U."/>
            <person name="Teske A.P."/>
        </authorList>
    </citation>
    <scope>NUCLEOTIDE SEQUENCE [LARGE SCALE GENOMIC DNA]</scope>
    <source>
        <strain evidence="2">SG8-32-1</strain>
    </source>
</reference>
<evidence type="ECO:0000313" key="2">
    <source>
        <dbReference type="EMBL" id="KON30636.1"/>
    </source>
</evidence>
<organism evidence="2 3">
    <name type="scientific">miscellaneous Crenarchaeota group-1 archaeon SG8-32-1</name>
    <dbReference type="NCBI Taxonomy" id="1685124"/>
    <lineage>
        <taxon>Archaea</taxon>
        <taxon>Candidatus Bathyarchaeota</taxon>
        <taxon>MCG-1</taxon>
    </lineage>
</organism>
<proteinExistence type="predicted"/>
<dbReference type="AlphaFoldDB" id="A0A0M0BQW9"/>